<keyword evidence="2" id="KW-1185">Reference proteome</keyword>
<protein>
    <submittedName>
        <fullName evidence="1">Uncharacterized protein</fullName>
    </submittedName>
</protein>
<dbReference type="Proteomes" id="UP000198305">
    <property type="component" value="Unassembled WGS sequence"/>
</dbReference>
<evidence type="ECO:0000313" key="2">
    <source>
        <dbReference type="Proteomes" id="UP000198305"/>
    </source>
</evidence>
<dbReference type="RefSeq" id="WP_089374398.1">
    <property type="nucleotide sequence ID" value="NZ_FZOA01000001.1"/>
</dbReference>
<proteinExistence type="predicted"/>
<name>A0A238XVM2_9PROT</name>
<accession>A0A238XVM2</accession>
<gene>
    <name evidence="1" type="ORF">SAMN05192560_0245</name>
</gene>
<evidence type="ECO:0000313" key="1">
    <source>
        <dbReference type="EMBL" id="SNR63045.1"/>
    </source>
</evidence>
<sequence length="239" mass="27420">MTSNFFNPPYNKPVSAKDVFENVFTSLREQIDAFENMDYLAQRPSTDNPWCIWVGLRYTWNKSLSHVIKELSYLEKKVFKNQASAYEMHFSKTAGMSYQRELVTALLDRILKIKNTDQLKDHLTEIKIGFMQAWVIDIQLKTNSLELLAAKGEKFTLSRSRGCDALGNVILSLLQEHGKETKAKSIFKMLADLVDPVNSHPIIQGVEDEAVYWRAANGSEKKTAFGSIENRLTKYKRMV</sequence>
<reference evidence="2" key="1">
    <citation type="submission" date="2017-06" db="EMBL/GenBank/DDBJ databases">
        <authorList>
            <person name="Varghese N."/>
            <person name="Submissions S."/>
        </authorList>
    </citation>
    <scope>NUCLEOTIDE SEQUENCE [LARGE SCALE GENOMIC DNA]</scope>
    <source>
        <strain evidence="2">Ca-68</strain>
    </source>
</reference>
<dbReference type="AlphaFoldDB" id="A0A238XVM2"/>
<dbReference type="EMBL" id="FZOA01000001">
    <property type="protein sequence ID" value="SNR63045.1"/>
    <property type="molecule type" value="Genomic_DNA"/>
</dbReference>
<organism evidence="1 2">
    <name type="scientific">Methylobacillus rhizosphaerae</name>
    <dbReference type="NCBI Taxonomy" id="551994"/>
    <lineage>
        <taxon>Bacteria</taxon>
        <taxon>Pseudomonadati</taxon>
        <taxon>Pseudomonadota</taxon>
        <taxon>Betaproteobacteria</taxon>
        <taxon>Nitrosomonadales</taxon>
        <taxon>Methylophilaceae</taxon>
        <taxon>Methylobacillus</taxon>
    </lineage>
</organism>